<reference evidence="8" key="2">
    <citation type="submission" date="2020-11" db="EMBL/GenBank/DDBJ databases">
        <authorList>
            <person name="McCartney M.A."/>
            <person name="Auch B."/>
            <person name="Kono T."/>
            <person name="Mallez S."/>
            <person name="Becker A."/>
            <person name="Gohl D.M."/>
            <person name="Silverstein K.A.T."/>
            <person name="Koren S."/>
            <person name="Bechman K.B."/>
            <person name="Herman A."/>
            <person name="Abrahante J.E."/>
            <person name="Garbe J."/>
        </authorList>
    </citation>
    <scope>NUCLEOTIDE SEQUENCE</scope>
    <source>
        <strain evidence="8">Duluth1</strain>
        <tissue evidence="8">Whole animal</tissue>
    </source>
</reference>
<accession>A0A9D4KXF6</accession>
<name>A0A9D4KXF6_DREPO</name>
<feature type="non-terminal residue" evidence="8">
    <location>
        <position position="466"/>
    </location>
</feature>
<comment type="caution">
    <text evidence="8">The sequence shown here is derived from an EMBL/GenBank/DDBJ whole genome shotgun (WGS) entry which is preliminary data.</text>
</comment>
<dbReference type="GO" id="GO:0030371">
    <property type="term" value="F:translation repressor activity"/>
    <property type="evidence" value="ECO:0007669"/>
    <property type="project" value="InterPro"/>
</dbReference>
<dbReference type="SUPFAM" id="SSF47769">
    <property type="entry name" value="SAM/Pointed domain"/>
    <property type="match status" value="1"/>
</dbReference>
<protein>
    <recommendedName>
        <fullName evidence="7">SAM domain-containing protein</fullName>
    </recommendedName>
</protein>
<dbReference type="CDD" id="cd09557">
    <property type="entry name" value="SAM_Smaug"/>
    <property type="match status" value="1"/>
</dbReference>
<dbReference type="InterPro" id="IPR037093">
    <property type="entry name" value="PHAT_dom_sf"/>
</dbReference>
<keyword evidence="4" id="KW-0678">Repressor</keyword>
<dbReference type="Proteomes" id="UP000828390">
    <property type="component" value="Unassembled WGS sequence"/>
</dbReference>
<keyword evidence="9" id="KW-1185">Reference proteome</keyword>
<dbReference type="GO" id="GO:0000932">
    <property type="term" value="C:P-body"/>
    <property type="evidence" value="ECO:0007669"/>
    <property type="project" value="TreeGrafter"/>
</dbReference>
<proteinExistence type="inferred from homology"/>
<dbReference type="EMBL" id="JAIWYP010000003">
    <property type="protein sequence ID" value="KAH3847701.1"/>
    <property type="molecule type" value="Genomic_DNA"/>
</dbReference>
<evidence type="ECO:0000256" key="5">
    <source>
        <dbReference type="ARBA" id="ARBA00022884"/>
    </source>
</evidence>
<dbReference type="PANTHER" id="PTHR12515">
    <property type="entry name" value="STERILE ALPHA MOTIF DOMAIN CONTAINING PROTEIN 4-RELATED"/>
    <property type="match status" value="1"/>
</dbReference>
<dbReference type="InterPro" id="IPR037634">
    <property type="entry name" value="Smaug_SAM"/>
</dbReference>
<dbReference type="Pfam" id="PF00536">
    <property type="entry name" value="SAM_1"/>
    <property type="match status" value="1"/>
</dbReference>
<organism evidence="8 9">
    <name type="scientific">Dreissena polymorpha</name>
    <name type="common">Zebra mussel</name>
    <name type="synonym">Mytilus polymorpha</name>
    <dbReference type="NCBI Taxonomy" id="45954"/>
    <lineage>
        <taxon>Eukaryota</taxon>
        <taxon>Metazoa</taxon>
        <taxon>Spiralia</taxon>
        <taxon>Lophotrochozoa</taxon>
        <taxon>Mollusca</taxon>
        <taxon>Bivalvia</taxon>
        <taxon>Autobranchia</taxon>
        <taxon>Heteroconchia</taxon>
        <taxon>Euheterodonta</taxon>
        <taxon>Imparidentia</taxon>
        <taxon>Neoheterodontei</taxon>
        <taxon>Myida</taxon>
        <taxon>Dreissenoidea</taxon>
        <taxon>Dreissenidae</taxon>
        <taxon>Dreissena</taxon>
    </lineage>
</organism>
<keyword evidence="3" id="KW-0963">Cytoplasm</keyword>
<feature type="region of interest" description="Disordered" evidence="6">
    <location>
        <begin position="49"/>
        <end position="123"/>
    </location>
</feature>
<dbReference type="PANTHER" id="PTHR12515:SF5">
    <property type="entry name" value="PROTEIN SMAUG"/>
    <property type="match status" value="1"/>
</dbReference>
<comment type="subcellular location">
    <subcellularLocation>
        <location evidence="1">Cytoplasm</location>
    </subcellularLocation>
</comment>
<evidence type="ECO:0000256" key="6">
    <source>
        <dbReference type="SAM" id="MobiDB-lite"/>
    </source>
</evidence>
<feature type="domain" description="SAM" evidence="7">
    <location>
        <begin position="126"/>
        <end position="182"/>
    </location>
</feature>
<evidence type="ECO:0000256" key="4">
    <source>
        <dbReference type="ARBA" id="ARBA00022491"/>
    </source>
</evidence>
<dbReference type="InterPro" id="IPR013761">
    <property type="entry name" value="SAM/pointed_sf"/>
</dbReference>
<dbReference type="GO" id="GO:0000289">
    <property type="term" value="P:nuclear-transcribed mRNA poly(A) tail shortening"/>
    <property type="evidence" value="ECO:0007669"/>
    <property type="project" value="TreeGrafter"/>
</dbReference>
<feature type="compositionally biased region" description="Basic and acidic residues" evidence="6">
    <location>
        <begin position="66"/>
        <end position="78"/>
    </location>
</feature>
<keyword evidence="5" id="KW-0694">RNA-binding</keyword>
<feature type="region of interest" description="Disordered" evidence="6">
    <location>
        <begin position="1"/>
        <end position="32"/>
    </location>
</feature>
<feature type="compositionally biased region" description="Low complexity" evidence="6">
    <location>
        <begin position="89"/>
        <end position="106"/>
    </location>
</feature>
<evidence type="ECO:0000313" key="8">
    <source>
        <dbReference type="EMBL" id="KAH3847701.1"/>
    </source>
</evidence>
<evidence type="ECO:0000256" key="2">
    <source>
        <dbReference type="ARBA" id="ARBA00008232"/>
    </source>
</evidence>
<sequence length="466" mass="51637">SGSGSPVAPPSNSHHAPLRRMPSMAPPASLPVTSSVHDWLQSNHAHLTQSHAQLTQNQGHGSGRPMHHEALSRPHEALTRPLSGLSDHAPLSPQSSTASSGSGSDLQGEDCGPHPARNTFVEEGSGMRDVPVWLKSLRLHKYAFLFQQLSYEGMLNMNDEWLEAQHVTKGARNKIMLYIRKLQERQETLRKLEQTLRDGGSVRGCIQEMRDILRSPLKTFQVPAPESPLPSLGPTGDGDTIQEGDIPAQFTRLMTKVYSQLMLASPYDDEGLNTFLQLIDKCINHEAFSHKQKRLLDSFKQQARKIWQPAPIKYGFDKKPRPYWGNTFPIGNSYSSRPMFRQGFKPPVTQHHSLGPQWSFGARRAMVGGMNSVAHLPLHRNNSHNTAVFSRPSVLEQQSPPQKQPLTHTQSAPLRSQGFMFTGAPPPHCVPMVTDTEINARLDSLCRSVTECALSGSDGNERGSAY</sequence>
<gene>
    <name evidence="8" type="ORF">DPMN_090032</name>
</gene>
<dbReference type="InterPro" id="IPR050897">
    <property type="entry name" value="SMAUG/VTS1_RNA-bind"/>
</dbReference>
<dbReference type="Gene3D" id="1.25.40.170">
    <property type="entry name" value="Smaug, PHAT domain"/>
    <property type="match status" value="1"/>
</dbReference>
<evidence type="ECO:0000256" key="3">
    <source>
        <dbReference type="ARBA" id="ARBA00022490"/>
    </source>
</evidence>
<evidence type="ECO:0000313" key="9">
    <source>
        <dbReference type="Proteomes" id="UP000828390"/>
    </source>
</evidence>
<dbReference type="InterPro" id="IPR001660">
    <property type="entry name" value="SAM"/>
</dbReference>
<dbReference type="AlphaFoldDB" id="A0A9D4KXF6"/>
<dbReference type="GO" id="GO:0003729">
    <property type="term" value="F:mRNA binding"/>
    <property type="evidence" value="ECO:0007669"/>
    <property type="project" value="TreeGrafter"/>
</dbReference>
<reference evidence="8" key="1">
    <citation type="journal article" date="2019" name="bioRxiv">
        <title>The Genome of the Zebra Mussel, Dreissena polymorpha: A Resource for Invasive Species Research.</title>
        <authorList>
            <person name="McCartney M.A."/>
            <person name="Auch B."/>
            <person name="Kono T."/>
            <person name="Mallez S."/>
            <person name="Zhang Y."/>
            <person name="Obille A."/>
            <person name="Becker A."/>
            <person name="Abrahante J.E."/>
            <person name="Garbe J."/>
            <person name="Badalamenti J.P."/>
            <person name="Herman A."/>
            <person name="Mangelson H."/>
            <person name="Liachko I."/>
            <person name="Sullivan S."/>
            <person name="Sone E.D."/>
            <person name="Koren S."/>
            <person name="Silverstein K.A.T."/>
            <person name="Beckman K.B."/>
            <person name="Gohl D.M."/>
        </authorList>
    </citation>
    <scope>NUCLEOTIDE SEQUENCE</scope>
    <source>
        <strain evidence="8">Duluth1</strain>
        <tissue evidence="8">Whole animal</tissue>
    </source>
</reference>
<evidence type="ECO:0000256" key="1">
    <source>
        <dbReference type="ARBA" id="ARBA00004496"/>
    </source>
</evidence>
<evidence type="ECO:0000259" key="7">
    <source>
        <dbReference type="Pfam" id="PF00536"/>
    </source>
</evidence>
<dbReference type="Gene3D" id="1.10.150.50">
    <property type="entry name" value="Transcription Factor, Ets-1"/>
    <property type="match status" value="1"/>
</dbReference>
<comment type="similarity">
    <text evidence="2">Belongs to the SMAUG family.</text>
</comment>
<feature type="compositionally biased region" description="Polar residues" evidence="6">
    <location>
        <begin position="49"/>
        <end position="59"/>
    </location>
</feature>